<evidence type="ECO:0000259" key="1">
    <source>
        <dbReference type="PROSITE" id="PS50011"/>
    </source>
</evidence>
<dbReference type="AlphaFoldDB" id="A0AAD7MYH9"/>
<dbReference type="GO" id="GO:0005524">
    <property type="term" value="F:ATP binding"/>
    <property type="evidence" value="ECO:0007669"/>
    <property type="project" value="InterPro"/>
</dbReference>
<dbReference type="InterPro" id="IPR011009">
    <property type="entry name" value="Kinase-like_dom_sf"/>
</dbReference>
<keyword evidence="3" id="KW-1185">Reference proteome</keyword>
<dbReference type="Proteomes" id="UP001215280">
    <property type="component" value="Unassembled WGS sequence"/>
</dbReference>
<feature type="domain" description="Protein kinase" evidence="1">
    <location>
        <begin position="44"/>
        <end position="215"/>
    </location>
</feature>
<evidence type="ECO:0000313" key="3">
    <source>
        <dbReference type="Proteomes" id="UP001215280"/>
    </source>
</evidence>
<organism evidence="2 3">
    <name type="scientific">Mycena maculata</name>
    <dbReference type="NCBI Taxonomy" id="230809"/>
    <lineage>
        <taxon>Eukaryota</taxon>
        <taxon>Fungi</taxon>
        <taxon>Dikarya</taxon>
        <taxon>Basidiomycota</taxon>
        <taxon>Agaricomycotina</taxon>
        <taxon>Agaricomycetes</taxon>
        <taxon>Agaricomycetidae</taxon>
        <taxon>Agaricales</taxon>
        <taxon>Marasmiineae</taxon>
        <taxon>Mycenaceae</taxon>
        <taxon>Mycena</taxon>
    </lineage>
</organism>
<comment type="caution">
    <text evidence="2">The sequence shown here is derived from an EMBL/GenBank/DDBJ whole genome shotgun (WGS) entry which is preliminary data.</text>
</comment>
<gene>
    <name evidence="2" type="ORF">DFH07DRAFT_86406</name>
</gene>
<accession>A0AAD7MYH9</accession>
<dbReference type="Pfam" id="PF06293">
    <property type="entry name" value="Kdo"/>
    <property type="match status" value="1"/>
</dbReference>
<dbReference type="InterPro" id="IPR000719">
    <property type="entry name" value="Prot_kinase_dom"/>
</dbReference>
<dbReference type="Gene3D" id="1.10.510.10">
    <property type="entry name" value="Transferase(Phosphotransferase) domain 1"/>
    <property type="match status" value="1"/>
</dbReference>
<dbReference type="GO" id="GO:0004672">
    <property type="term" value="F:protein kinase activity"/>
    <property type="evidence" value="ECO:0007669"/>
    <property type="project" value="InterPro"/>
</dbReference>
<reference evidence="2" key="1">
    <citation type="submission" date="2023-03" db="EMBL/GenBank/DDBJ databases">
        <title>Massive genome expansion in bonnet fungi (Mycena s.s.) driven by repeated elements and novel gene families across ecological guilds.</title>
        <authorList>
            <consortium name="Lawrence Berkeley National Laboratory"/>
            <person name="Harder C.B."/>
            <person name="Miyauchi S."/>
            <person name="Viragh M."/>
            <person name="Kuo A."/>
            <person name="Thoen E."/>
            <person name="Andreopoulos B."/>
            <person name="Lu D."/>
            <person name="Skrede I."/>
            <person name="Drula E."/>
            <person name="Henrissat B."/>
            <person name="Morin E."/>
            <person name="Kohler A."/>
            <person name="Barry K."/>
            <person name="LaButti K."/>
            <person name="Morin E."/>
            <person name="Salamov A."/>
            <person name="Lipzen A."/>
            <person name="Mereny Z."/>
            <person name="Hegedus B."/>
            <person name="Baldrian P."/>
            <person name="Stursova M."/>
            <person name="Weitz H."/>
            <person name="Taylor A."/>
            <person name="Grigoriev I.V."/>
            <person name="Nagy L.G."/>
            <person name="Martin F."/>
            <person name="Kauserud H."/>
        </authorList>
    </citation>
    <scope>NUCLEOTIDE SEQUENCE</scope>
    <source>
        <strain evidence="2">CBHHK188m</strain>
    </source>
</reference>
<dbReference type="EMBL" id="JARJLG010000139">
    <property type="protein sequence ID" value="KAJ7738069.1"/>
    <property type="molecule type" value="Genomic_DNA"/>
</dbReference>
<name>A0AAD7MYH9_9AGAR</name>
<proteinExistence type="predicted"/>
<sequence length="215" mass="23840">MNYAKPGHAGCAGDSVLLDLMTCADLPSPPLTPTLSSPSPLLLTYDRFKTFAGNEAQMYEADFGPDEGPQLHVLVKTYHDKNMHLLRHEFNVYTAVAHLSIVPKLHAVIKSRSRPHWGGLIMEHAGTSLAAVYEEGDFECIELTPQERLEIYDAFRQLHVAGVVHGDVAPRNILRRPNGAFCLVDFDKSSLNHPCEGLTCPELAQLQRDLKLETV</sequence>
<dbReference type="SUPFAM" id="SSF56112">
    <property type="entry name" value="Protein kinase-like (PK-like)"/>
    <property type="match status" value="1"/>
</dbReference>
<protein>
    <recommendedName>
        <fullName evidence="1">Protein kinase domain-containing protein</fullName>
    </recommendedName>
</protein>
<dbReference type="PROSITE" id="PS50011">
    <property type="entry name" value="PROTEIN_KINASE_DOM"/>
    <property type="match status" value="1"/>
</dbReference>
<evidence type="ECO:0000313" key="2">
    <source>
        <dbReference type="EMBL" id="KAJ7738069.1"/>
    </source>
</evidence>